<feature type="transmembrane region" description="Helical" evidence="1">
    <location>
        <begin position="395"/>
        <end position="414"/>
    </location>
</feature>
<keyword evidence="1" id="KW-0812">Transmembrane</keyword>
<sequence length="468" mass="52512">MATSGLAPYPILFEGTQTRELYSYSKCESVLSLIGTYIRGRHEILSDASNIMNVGHACYKLVFAILLASVGLSITNAYWNADSNFQTQPTFLKLSVSLKTASNWLVLPLLAITTLLLLYFLNWGWNLRFEGLDDIDIHTEETAKEMKKRRFWRGSLKLFGIFAYTIIFVVAFDFVYVFFVATNPTINPSSKLLANTALSQFKSTLLNERWAAKASMKLINPKKRFNYLVFTMSVVMLLIALVVPSILVLLLDERCFKYLLCGSAVIQAYSSVVILELLFGGFLQPALWWLCIDGGRSHVIKWTVLALGLFVSFAMHQIVDLFAEDLDGGNILPGGWALRPTSAGVFVIIFFVGWGATKLRREEGGDAVEGEESKWFYLPNVDYLLEFLDYNVDENRIGCIGILFRWLALSFLAGRYEKKTEGEDVKTDAQSIPSRCIVLVVICNVGFFGSAALRPDSTWEKKRKGGGL</sequence>
<dbReference type="AlphaFoldDB" id="A0A9W7B6V1"/>
<proteinExistence type="predicted"/>
<feature type="transmembrane region" description="Helical" evidence="1">
    <location>
        <begin position="225"/>
        <end position="251"/>
    </location>
</feature>
<accession>A0A9W7B6V1</accession>
<dbReference type="Proteomes" id="UP001162640">
    <property type="component" value="Unassembled WGS sequence"/>
</dbReference>
<name>A0A9W7B6V1_9STRA</name>
<feature type="transmembrane region" description="Helical" evidence="1">
    <location>
        <begin position="101"/>
        <end position="121"/>
    </location>
</feature>
<evidence type="ECO:0000313" key="2">
    <source>
        <dbReference type="EMBL" id="GMH80680.1"/>
    </source>
</evidence>
<gene>
    <name evidence="2" type="ORF">TL16_g08648</name>
</gene>
<keyword evidence="1" id="KW-0472">Membrane</keyword>
<keyword evidence="1" id="KW-1133">Transmembrane helix</keyword>
<feature type="transmembrane region" description="Helical" evidence="1">
    <location>
        <begin position="299"/>
        <end position="323"/>
    </location>
</feature>
<comment type="caution">
    <text evidence="2">The sequence shown here is derived from an EMBL/GenBank/DDBJ whole genome shotgun (WGS) entry which is preliminary data.</text>
</comment>
<feature type="transmembrane region" description="Helical" evidence="1">
    <location>
        <begin position="156"/>
        <end position="179"/>
    </location>
</feature>
<organism evidence="2 3">
    <name type="scientific">Triparma laevis f. inornata</name>
    <dbReference type="NCBI Taxonomy" id="1714386"/>
    <lineage>
        <taxon>Eukaryota</taxon>
        <taxon>Sar</taxon>
        <taxon>Stramenopiles</taxon>
        <taxon>Ochrophyta</taxon>
        <taxon>Bolidophyceae</taxon>
        <taxon>Parmales</taxon>
        <taxon>Triparmaceae</taxon>
        <taxon>Triparma</taxon>
    </lineage>
</organism>
<feature type="transmembrane region" description="Helical" evidence="1">
    <location>
        <begin position="335"/>
        <end position="356"/>
    </location>
</feature>
<evidence type="ECO:0000256" key="1">
    <source>
        <dbReference type="SAM" id="Phobius"/>
    </source>
</evidence>
<feature type="transmembrane region" description="Helical" evidence="1">
    <location>
        <begin position="435"/>
        <end position="453"/>
    </location>
</feature>
<dbReference type="EMBL" id="BLQM01000287">
    <property type="protein sequence ID" value="GMH80680.1"/>
    <property type="molecule type" value="Genomic_DNA"/>
</dbReference>
<reference evidence="3" key="1">
    <citation type="journal article" date="2023" name="Commun. Biol.">
        <title>Genome analysis of Parmales, the sister group of diatoms, reveals the evolutionary specialization of diatoms from phago-mixotrophs to photoautotrophs.</title>
        <authorList>
            <person name="Ban H."/>
            <person name="Sato S."/>
            <person name="Yoshikawa S."/>
            <person name="Yamada K."/>
            <person name="Nakamura Y."/>
            <person name="Ichinomiya M."/>
            <person name="Sato N."/>
            <person name="Blanc-Mathieu R."/>
            <person name="Endo H."/>
            <person name="Kuwata A."/>
            <person name="Ogata H."/>
        </authorList>
    </citation>
    <scope>NUCLEOTIDE SEQUENCE [LARGE SCALE GENOMIC DNA]</scope>
</reference>
<feature type="transmembrane region" description="Helical" evidence="1">
    <location>
        <begin position="61"/>
        <end position="81"/>
    </location>
</feature>
<feature type="transmembrane region" description="Helical" evidence="1">
    <location>
        <begin position="258"/>
        <end position="279"/>
    </location>
</feature>
<protein>
    <submittedName>
        <fullName evidence="2">Uncharacterized protein</fullName>
    </submittedName>
</protein>
<evidence type="ECO:0000313" key="3">
    <source>
        <dbReference type="Proteomes" id="UP001162640"/>
    </source>
</evidence>